<sequence length="166" mass="19392">MPRRRELSSKLWRRWEPSADAGADVVADSVRGPDCHAGPELHEALAELERREPIFHRREYGTTREDFERLTDPSFWEIGASGRLYSREHVWSVLEDRYSSDSGGRLDGDWETSGFEVREIAPATYLLTYTLRLDGRHTRRTTLWQQRDSDWKILYHQGTVIADQES</sequence>
<name>A0ABT4MIH9_9NOCA</name>
<dbReference type="EMBL" id="JAPWIJ010000008">
    <property type="protein sequence ID" value="MCZ4520783.1"/>
    <property type="molecule type" value="Genomic_DNA"/>
</dbReference>
<evidence type="ECO:0000313" key="3">
    <source>
        <dbReference type="Proteomes" id="UP001081071"/>
    </source>
</evidence>
<evidence type="ECO:0000313" key="2">
    <source>
        <dbReference type="EMBL" id="MCZ4520783.1"/>
    </source>
</evidence>
<keyword evidence="3" id="KW-1185">Reference proteome</keyword>
<gene>
    <name evidence="2" type="ORF">O4220_19915</name>
</gene>
<accession>A0ABT4MIH9</accession>
<dbReference type="Pfam" id="PF14534">
    <property type="entry name" value="DUF4440"/>
    <property type="match status" value="1"/>
</dbReference>
<dbReference type="SUPFAM" id="SSF54427">
    <property type="entry name" value="NTF2-like"/>
    <property type="match status" value="1"/>
</dbReference>
<proteinExistence type="predicted"/>
<dbReference type="RefSeq" id="WP_269607200.1">
    <property type="nucleotide sequence ID" value="NZ_JAPWIJ010000008.1"/>
</dbReference>
<comment type="caution">
    <text evidence="2">The sequence shown here is derived from an EMBL/GenBank/DDBJ whole genome shotgun (WGS) entry which is preliminary data.</text>
</comment>
<feature type="domain" description="DUF4440" evidence="1">
    <location>
        <begin position="65"/>
        <end position="153"/>
    </location>
</feature>
<dbReference type="Gene3D" id="3.10.450.50">
    <property type="match status" value="1"/>
</dbReference>
<organism evidence="2 3">
    <name type="scientific">Rhodococcus ruber</name>
    <dbReference type="NCBI Taxonomy" id="1830"/>
    <lineage>
        <taxon>Bacteria</taxon>
        <taxon>Bacillati</taxon>
        <taxon>Actinomycetota</taxon>
        <taxon>Actinomycetes</taxon>
        <taxon>Mycobacteriales</taxon>
        <taxon>Nocardiaceae</taxon>
        <taxon>Rhodococcus</taxon>
    </lineage>
</organism>
<dbReference type="InterPro" id="IPR027843">
    <property type="entry name" value="DUF4440"/>
</dbReference>
<reference evidence="2" key="1">
    <citation type="submission" date="2022-12" db="EMBL/GenBank/DDBJ databases">
        <authorList>
            <person name="Krivoruchko A.V."/>
            <person name="Elkin A."/>
        </authorList>
    </citation>
    <scope>NUCLEOTIDE SEQUENCE</scope>
    <source>
        <strain evidence="2">IEGM 1391</strain>
    </source>
</reference>
<evidence type="ECO:0000259" key="1">
    <source>
        <dbReference type="Pfam" id="PF14534"/>
    </source>
</evidence>
<dbReference type="InterPro" id="IPR032710">
    <property type="entry name" value="NTF2-like_dom_sf"/>
</dbReference>
<dbReference type="Proteomes" id="UP001081071">
    <property type="component" value="Unassembled WGS sequence"/>
</dbReference>
<protein>
    <submittedName>
        <fullName evidence="2">DUF4440 domain-containing protein</fullName>
    </submittedName>
</protein>